<comment type="pathway">
    <text evidence="1">Carbohydrate acid metabolism.</text>
</comment>
<keyword evidence="6 9" id="KW-0418">Kinase</keyword>
<dbReference type="CDD" id="cd02021">
    <property type="entry name" value="GntK"/>
    <property type="match status" value="1"/>
</dbReference>
<dbReference type="AlphaFoldDB" id="A0AA40SLY7"/>
<keyword evidence="11" id="KW-1185">Reference proteome</keyword>
<accession>A0AA40SLY7</accession>
<dbReference type="EC" id="2.7.1.12" evidence="3 9"/>
<sequence>MTRDILVPMAAAIAEGGSRMTRVVVMGPSGSGKSLVGAAVAARLRAHFVDGDDLHPPANVAKMRAGMPLDDTDRAPWLDAVGSALARDAQIVVACSALRRTYRDRIRATAPDVVFVELVVAQAELRERMSRRDHFMPPALLDSQLATLEPLTGDERGVRVANDADLESVVSRTIAALDSQSLR</sequence>
<dbReference type="Pfam" id="PF13671">
    <property type="entry name" value="AAA_33"/>
    <property type="match status" value="1"/>
</dbReference>
<evidence type="ECO:0000256" key="7">
    <source>
        <dbReference type="ARBA" id="ARBA00022840"/>
    </source>
</evidence>
<dbReference type="GO" id="GO:0005524">
    <property type="term" value="F:ATP binding"/>
    <property type="evidence" value="ECO:0007669"/>
    <property type="project" value="UniProtKB-KW"/>
</dbReference>
<evidence type="ECO:0000313" key="10">
    <source>
        <dbReference type="EMBL" id="MBB4138670.1"/>
    </source>
</evidence>
<evidence type="ECO:0000256" key="9">
    <source>
        <dbReference type="RuleBase" id="RU363066"/>
    </source>
</evidence>
<comment type="caution">
    <text evidence="10">The sequence shown here is derived from an EMBL/GenBank/DDBJ whole genome shotgun (WGS) entry which is preliminary data.</text>
</comment>
<dbReference type="GO" id="GO:0005975">
    <property type="term" value="P:carbohydrate metabolic process"/>
    <property type="evidence" value="ECO:0007669"/>
    <property type="project" value="InterPro"/>
</dbReference>
<dbReference type="EMBL" id="JACIFH010000001">
    <property type="protein sequence ID" value="MBB4138670.1"/>
    <property type="molecule type" value="Genomic_DNA"/>
</dbReference>
<reference evidence="10 11" key="1">
    <citation type="submission" date="2020-08" db="EMBL/GenBank/DDBJ databases">
        <title>Sequencing the genomes of 1000 actinobacteria strains.</title>
        <authorList>
            <person name="Klenk H.-P."/>
        </authorList>
    </citation>
    <scope>NUCLEOTIDE SEQUENCE [LARGE SCALE GENOMIC DNA]</scope>
    <source>
        <strain evidence="10 11">DSM 19600</strain>
    </source>
</reference>
<keyword evidence="4 9" id="KW-0808">Transferase</keyword>
<name>A0AA40SLY7_9MICO</name>
<evidence type="ECO:0000256" key="8">
    <source>
        <dbReference type="ARBA" id="ARBA00048090"/>
    </source>
</evidence>
<comment type="similarity">
    <text evidence="2 9">Belongs to the gluconokinase GntK/GntV family.</text>
</comment>
<organism evidence="10 11">
    <name type="scientific">Microbacterium invictum</name>
    <dbReference type="NCBI Taxonomy" id="515415"/>
    <lineage>
        <taxon>Bacteria</taxon>
        <taxon>Bacillati</taxon>
        <taxon>Actinomycetota</taxon>
        <taxon>Actinomycetes</taxon>
        <taxon>Micrococcales</taxon>
        <taxon>Microbacteriaceae</taxon>
        <taxon>Microbacterium</taxon>
    </lineage>
</organism>
<evidence type="ECO:0000313" key="11">
    <source>
        <dbReference type="Proteomes" id="UP000549113"/>
    </source>
</evidence>
<keyword evidence="7 9" id="KW-0067">ATP-binding</keyword>
<dbReference type="PANTHER" id="PTHR43442:SF3">
    <property type="entry name" value="GLUCONOKINASE-RELATED"/>
    <property type="match status" value="1"/>
</dbReference>
<dbReference type="Gene3D" id="3.40.50.300">
    <property type="entry name" value="P-loop containing nucleotide triphosphate hydrolases"/>
    <property type="match status" value="1"/>
</dbReference>
<proteinExistence type="inferred from homology"/>
<evidence type="ECO:0000256" key="4">
    <source>
        <dbReference type="ARBA" id="ARBA00022679"/>
    </source>
</evidence>
<evidence type="ECO:0000256" key="2">
    <source>
        <dbReference type="ARBA" id="ARBA00008420"/>
    </source>
</evidence>
<dbReference type="SUPFAM" id="SSF52540">
    <property type="entry name" value="P-loop containing nucleoside triphosphate hydrolases"/>
    <property type="match status" value="1"/>
</dbReference>
<evidence type="ECO:0000256" key="5">
    <source>
        <dbReference type="ARBA" id="ARBA00022741"/>
    </source>
</evidence>
<dbReference type="NCBIfam" id="TIGR01313">
    <property type="entry name" value="therm_gnt_kin"/>
    <property type="match status" value="1"/>
</dbReference>
<evidence type="ECO:0000256" key="3">
    <source>
        <dbReference type="ARBA" id="ARBA00012054"/>
    </source>
</evidence>
<protein>
    <recommendedName>
        <fullName evidence="3 9">Gluconokinase</fullName>
        <ecNumber evidence="3 9">2.7.1.12</ecNumber>
    </recommendedName>
</protein>
<gene>
    <name evidence="10" type="ORF">BKA10_000464</name>
</gene>
<dbReference type="PANTHER" id="PTHR43442">
    <property type="entry name" value="GLUCONOKINASE-RELATED"/>
    <property type="match status" value="1"/>
</dbReference>
<dbReference type="GO" id="GO:0046316">
    <property type="term" value="F:gluconokinase activity"/>
    <property type="evidence" value="ECO:0007669"/>
    <property type="project" value="UniProtKB-EC"/>
</dbReference>
<dbReference type="Proteomes" id="UP000549113">
    <property type="component" value="Unassembled WGS sequence"/>
</dbReference>
<keyword evidence="5 9" id="KW-0547">Nucleotide-binding</keyword>
<comment type="catalytic activity">
    <reaction evidence="8 9">
        <text>D-gluconate + ATP = 6-phospho-D-gluconate + ADP + H(+)</text>
        <dbReference type="Rhea" id="RHEA:19433"/>
        <dbReference type="ChEBI" id="CHEBI:15378"/>
        <dbReference type="ChEBI" id="CHEBI:18391"/>
        <dbReference type="ChEBI" id="CHEBI:30616"/>
        <dbReference type="ChEBI" id="CHEBI:58759"/>
        <dbReference type="ChEBI" id="CHEBI:456216"/>
        <dbReference type="EC" id="2.7.1.12"/>
    </reaction>
</comment>
<evidence type="ECO:0000256" key="6">
    <source>
        <dbReference type="ARBA" id="ARBA00022777"/>
    </source>
</evidence>
<evidence type="ECO:0000256" key="1">
    <source>
        <dbReference type="ARBA" id="ARBA00004761"/>
    </source>
</evidence>
<dbReference type="InterPro" id="IPR006001">
    <property type="entry name" value="Therm_gnt_kin"/>
</dbReference>
<dbReference type="InterPro" id="IPR027417">
    <property type="entry name" value="P-loop_NTPase"/>
</dbReference>
<dbReference type="GO" id="GO:0005737">
    <property type="term" value="C:cytoplasm"/>
    <property type="evidence" value="ECO:0007669"/>
    <property type="project" value="TreeGrafter"/>
</dbReference>